<protein>
    <recommendedName>
        <fullName evidence="1">ATP-dependent DNA helicase</fullName>
        <ecNumber evidence="1">5.6.2.3</ecNumber>
    </recommendedName>
</protein>
<dbReference type="SUPFAM" id="SSF52540">
    <property type="entry name" value="P-loop containing nucleoside triphosphate hydrolases"/>
    <property type="match status" value="1"/>
</dbReference>
<comment type="similarity">
    <text evidence="1">Belongs to the helicase family.</text>
</comment>
<comment type="caution">
    <text evidence="3">The sequence shown here is derived from an EMBL/GenBank/DDBJ whole genome shotgun (WGS) entry which is preliminary data.</text>
</comment>
<gene>
    <name evidence="3" type="ORF">KY290_013546</name>
</gene>
<evidence type="ECO:0000259" key="2">
    <source>
        <dbReference type="Pfam" id="PF05970"/>
    </source>
</evidence>
<keyword evidence="1" id="KW-0227">DNA damage</keyword>
<feature type="domain" description="DNA helicase Pif1-like DEAD-box helicase" evidence="2">
    <location>
        <begin position="6"/>
        <end position="212"/>
    </location>
</feature>
<dbReference type="Gene3D" id="3.40.50.300">
    <property type="entry name" value="P-loop containing nucleotide triphosphate hydrolases"/>
    <property type="match status" value="1"/>
</dbReference>
<proteinExistence type="inferred from homology"/>
<keyword evidence="1" id="KW-0347">Helicase</keyword>
<sequence>MEAQSKLNEQQAQAFKTILQRANSGTPGLFFVDGPGGTGKTYLYRALLAHIRSRNMIALASVSSGVAATILPGGRTAHSRLGIPLQANESTMTNMSKQRGGVKLIKQDKLIIWDETPMAKRHTIETVDRSFRDIMEKNVPFGGKVMVFGGDFRQVLPVVPKSTRAETVDASLVRSYLWPLMEKIHLTSKMRARADPNFSDFLIRVGNGKENTIRDNLILLPQQMVVHPTGQGKAEECLVREIFKGLQQNYRSAKFITERAILASRNEFVDNINEMMITRLPGETRTYISFDLA</sequence>
<dbReference type="Proteomes" id="UP000826656">
    <property type="component" value="Unassembled WGS sequence"/>
</dbReference>
<dbReference type="EC" id="5.6.2.3" evidence="1"/>
<name>A0ABQ7VMP7_SOLTU</name>
<evidence type="ECO:0000313" key="3">
    <source>
        <dbReference type="EMBL" id="KAH0769565.1"/>
    </source>
</evidence>
<dbReference type="PANTHER" id="PTHR10492:SF94">
    <property type="entry name" value="ATP-DEPENDENT DNA HELICASE"/>
    <property type="match status" value="1"/>
</dbReference>
<dbReference type="Pfam" id="PF05970">
    <property type="entry name" value="PIF1"/>
    <property type="match status" value="1"/>
</dbReference>
<keyword evidence="4" id="KW-1185">Reference proteome</keyword>
<dbReference type="EMBL" id="JAIVGD010000011">
    <property type="protein sequence ID" value="KAH0769565.1"/>
    <property type="molecule type" value="Genomic_DNA"/>
</dbReference>
<accession>A0ABQ7VMP7</accession>
<comment type="cofactor">
    <cofactor evidence="1">
        <name>Mg(2+)</name>
        <dbReference type="ChEBI" id="CHEBI:18420"/>
    </cofactor>
</comment>
<comment type="catalytic activity">
    <reaction evidence="1">
        <text>ATP + H2O = ADP + phosphate + H(+)</text>
        <dbReference type="Rhea" id="RHEA:13065"/>
        <dbReference type="ChEBI" id="CHEBI:15377"/>
        <dbReference type="ChEBI" id="CHEBI:15378"/>
        <dbReference type="ChEBI" id="CHEBI:30616"/>
        <dbReference type="ChEBI" id="CHEBI:43474"/>
        <dbReference type="ChEBI" id="CHEBI:456216"/>
        <dbReference type="EC" id="5.6.2.3"/>
    </reaction>
</comment>
<reference evidence="3 4" key="1">
    <citation type="journal article" date="2021" name="bioRxiv">
        <title>Chromosome-scale and haplotype-resolved genome assembly of a tetraploid potato cultivar.</title>
        <authorList>
            <person name="Sun H."/>
            <person name="Jiao W.-B."/>
            <person name="Krause K."/>
            <person name="Campoy J.A."/>
            <person name="Goel M."/>
            <person name="Folz-Donahue K."/>
            <person name="Kukat C."/>
            <person name="Huettel B."/>
            <person name="Schneeberger K."/>
        </authorList>
    </citation>
    <scope>NUCLEOTIDE SEQUENCE [LARGE SCALE GENOMIC DNA]</scope>
    <source>
        <strain evidence="3">SolTubOtavaFocal</strain>
        <tissue evidence="3">Leaves</tissue>
    </source>
</reference>
<dbReference type="InterPro" id="IPR010285">
    <property type="entry name" value="DNA_helicase_pif1-like_DEAD"/>
</dbReference>
<organism evidence="3 4">
    <name type="scientific">Solanum tuberosum</name>
    <name type="common">Potato</name>
    <dbReference type="NCBI Taxonomy" id="4113"/>
    <lineage>
        <taxon>Eukaryota</taxon>
        <taxon>Viridiplantae</taxon>
        <taxon>Streptophyta</taxon>
        <taxon>Embryophyta</taxon>
        <taxon>Tracheophyta</taxon>
        <taxon>Spermatophyta</taxon>
        <taxon>Magnoliopsida</taxon>
        <taxon>eudicotyledons</taxon>
        <taxon>Gunneridae</taxon>
        <taxon>Pentapetalae</taxon>
        <taxon>asterids</taxon>
        <taxon>lamiids</taxon>
        <taxon>Solanales</taxon>
        <taxon>Solanaceae</taxon>
        <taxon>Solanoideae</taxon>
        <taxon>Solaneae</taxon>
        <taxon>Solanum</taxon>
    </lineage>
</organism>
<keyword evidence="1" id="KW-0234">DNA repair</keyword>
<evidence type="ECO:0000313" key="4">
    <source>
        <dbReference type="Proteomes" id="UP000826656"/>
    </source>
</evidence>
<evidence type="ECO:0000256" key="1">
    <source>
        <dbReference type="RuleBase" id="RU363044"/>
    </source>
</evidence>
<dbReference type="InterPro" id="IPR027417">
    <property type="entry name" value="P-loop_NTPase"/>
</dbReference>
<keyword evidence="1" id="KW-0233">DNA recombination</keyword>
<keyword evidence="1" id="KW-0547">Nucleotide-binding</keyword>
<dbReference type="PANTHER" id="PTHR10492">
    <property type="match status" value="1"/>
</dbReference>
<keyword evidence="1" id="KW-0378">Hydrolase</keyword>
<keyword evidence="1" id="KW-0067">ATP-binding</keyword>